<dbReference type="Pfam" id="PF14489">
    <property type="entry name" value="QueF"/>
    <property type="match status" value="1"/>
</dbReference>
<dbReference type="InterPro" id="IPR029500">
    <property type="entry name" value="QueF"/>
</dbReference>
<feature type="binding site" evidence="5">
    <location>
        <begin position="246"/>
        <end position="247"/>
    </location>
    <ligand>
        <name>NADPH</name>
        <dbReference type="ChEBI" id="CHEBI:57783"/>
    </ligand>
</feature>
<proteinExistence type="inferred from homology"/>
<gene>
    <name evidence="5 7" type="primary">queF</name>
    <name evidence="7" type="ORF">H8L67_01090</name>
</gene>
<organism evidence="7 8">
    <name type="scientific">Lysobacter soyae</name>
    <dbReference type="NCBI Taxonomy" id="2764185"/>
    <lineage>
        <taxon>Bacteria</taxon>
        <taxon>Pseudomonadati</taxon>
        <taxon>Pseudomonadota</taxon>
        <taxon>Gammaproteobacteria</taxon>
        <taxon>Lysobacterales</taxon>
        <taxon>Lysobacteraceae</taxon>
        <taxon>Lysobacter</taxon>
    </lineage>
</organism>
<dbReference type="PIRSF" id="PIRSF004750">
    <property type="entry name" value="Nitrile_oxidored_YqcD_prd"/>
    <property type="match status" value="1"/>
</dbReference>
<dbReference type="EMBL" id="CP080544">
    <property type="protein sequence ID" value="QYR53149.1"/>
    <property type="molecule type" value="Genomic_DNA"/>
</dbReference>
<feature type="active site" description="Proton donor" evidence="5">
    <location>
        <position position="185"/>
    </location>
</feature>
<evidence type="ECO:0000313" key="7">
    <source>
        <dbReference type="EMBL" id="QYR53149.1"/>
    </source>
</evidence>
<comment type="function">
    <text evidence="5">Catalyzes the NADPH-dependent reduction of 7-cyano-7-deazaguanine (preQ0) to 7-aminomethyl-7-deazaguanine (preQ1).</text>
</comment>
<evidence type="ECO:0000256" key="4">
    <source>
        <dbReference type="ARBA" id="ARBA00023002"/>
    </source>
</evidence>
<comment type="subunit">
    <text evidence="5">Homodimer.</text>
</comment>
<protein>
    <recommendedName>
        <fullName evidence="5">NADPH-dependent 7-cyano-7-deazaguanine reductase</fullName>
        <ecNumber evidence="5">1.7.1.13</ecNumber>
    </recommendedName>
    <alternativeName>
        <fullName evidence="5">7-cyano-7-carbaguanine reductase</fullName>
    </alternativeName>
    <alternativeName>
        <fullName evidence="5">NADPH-dependent nitrile oxidoreductase</fullName>
    </alternativeName>
    <alternativeName>
        <fullName evidence="5">PreQ(0) reductase</fullName>
    </alternativeName>
</protein>
<comment type="pathway">
    <text evidence="5">tRNA modification; tRNA-queuosine biosynthesis.</text>
</comment>
<sequence length="271" mass="30376">MNAHTPENSSLGRGTEYPAAYDEGLLFPIPRAQARNEIGIHGALPFIGHDIWNAYELSWLDTRGKPVVETAQFIVPAESPNLIESKSFKLYLNSLNNERFASHDEVQAKVVAALSTAAGGEVTMRFGVPHTQAQQSGICIDDLPVTIASYGPPDAGLLRHDDTRVTEVLLTRLLKSNCPVTSQPDWATLTIDYSGPRLDRAALLEYIVSFRNHCEFHEQCVERIFNDLMTRTSPDRLSVIARYTRRGGLDINPWRATVNEDRIDFERDVRQ</sequence>
<dbReference type="EC" id="1.7.1.13" evidence="5"/>
<feature type="binding site" evidence="5">
    <location>
        <begin position="83"/>
        <end position="85"/>
    </location>
    <ligand>
        <name>substrate</name>
    </ligand>
</feature>
<comment type="similarity">
    <text evidence="5">Belongs to the GTP cyclohydrolase I family. QueF type 2 subfamily.</text>
</comment>
<dbReference type="GO" id="GO:0033739">
    <property type="term" value="F:preQ1 synthase activity"/>
    <property type="evidence" value="ECO:0007669"/>
    <property type="project" value="UniProtKB-EC"/>
</dbReference>
<evidence type="ECO:0000256" key="1">
    <source>
        <dbReference type="ARBA" id="ARBA00022490"/>
    </source>
</evidence>
<evidence type="ECO:0000256" key="3">
    <source>
        <dbReference type="ARBA" id="ARBA00022857"/>
    </source>
</evidence>
<dbReference type="InterPro" id="IPR016428">
    <property type="entry name" value="QueF_type2"/>
</dbReference>
<dbReference type="InterPro" id="IPR043133">
    <property type="entry name" value="GTP-CH-I_C/QueF"/>
</dbReference>
<dbReference type="RefSeq" id="WP_220379967.1">
    <property type="nucleotide sequence ID" value="NZ_CP080544.1"/>
</dbReference>
<feature type="domain" description="NADPH-dependent 7-cyano-7-deazaguanine reductase N-terminal" evidence="6">
    <location>
        <begin position="17"/>
        <end position="125"/>
    </location>
</feature>
<reference evidence="7 8" key="1">
    <citation type="submission" date="2021-08" db="EMBL/GenBank/DDBJ databases">
        <title>Lysobacter sp. strain CJ11 Genome sequencing and assembly.</title>
        <authorList>
            <person name="Kim I."/>
        </authorList>
    </citation>
    <scope>NUCLEOTIDE SEQUENCE [LARGE SCALE GENOMIC DNA]</scope>
    <source>
        <strain evidence="7 8">CJ11</strain>
    </source>
</reference>
<accession>A0ABX8WQN8</accession>
<dbReference type="NCBIfam" id="TIGR03138">
    <property type="entry name" value="QueF"/>
    <property type="match status" value="1"/>
</dbReference>
<evidence type="ECO:0000313" key="8">
    <source>
        <dbReference type="Proteomes" id="UP000824755"/>
    </source>
</evidence>
<dbReference type="PANTHER" id="PTHR34354:SF1">
    <property type="entry name" value="NADPH-DEPENDENT 7-CYANO-7-DEAZAGUANINE REDUCTASE"/>
    <property type="match status" value="1"/>
</dbReference>
<comment type="catalytic activity">
    <reaction evidence="5">
        <text>7-aminomethyl-7-carbaguanine + 2 NADP(+) = 7-cyano-7-carbaguanine + 2 NADPH + 3 H(+)</text>
        <dbReference type="Rhea" id="RHEA:13409"/>
        <dbReference type="ChEBI" id="CHEBI:15378"/>
        <dbReference type="ChEBI" id="CHEBI:45075"/>
        <dbReference type="ChEBI" id="CHEBI:57783"/>
        <dbReference type="ChEBI" id="CHEBI:58349"/>
        <dbReference type="ChEBI" id="CHEBI:58703"/>
        <dbReference type="EC" id="1.7.1.13"/>
    </reaction>
</comment>
<dbReference type="HAMAP" id="MF_00817">
    <property type="entry name" value="QueF_type2"/>
    <property type="match status" value="1"/>
</dbReference>
<dbReference type="InterPro" id="IPR050084">
    <property type="entry name" value="NADPH_dep_7-cyano-7-deazaG_red"/>
</dbReference>
<keyword evidence="8" id="KW-1185">Reference proteome</keyword>
<evidence type="ECO:0000256" key="5">
    <source>
        <dbReference type="HAMAP-Rule" id="MF_00817"/>
    </source>
</evidence>
<feature type="binding site" evidence="5">
    <location>
        <begin position="217"/>
        <end position="218"/>
    </location>
    <ligand>
        <name>substrate</name>
    </ligand>
</feature>
<comment type="subcellular location">
    <subcellularLocation>
        <location evidence="5">Cytoplasm</location>
    </subcellularLocation>
</comment>
<keyword evidence="2 5" id="KW-0671">Queuosine biosynthesis</keyword>
<dbReference type="Pfam" id="PF14819">
    <property type="entry name" value="QueF_N"/>
    <property type="match status" value="1"/>
</dbReference>
<dbReference type="SUPFAM" id="SSF55620">
    <property type="entry name" value="Tetrahydrobiopterin biosynthesis enzymes-like"/>
    <property type="match status" value="1"/>
</dbReference>
<dbReference type="PANTHER" id="PTHR34354">
    <property type="entry name" value="NADPH-DEPENDENT 7-CYANO-7-DEAZAGUANINE REDUCTASE"/>
    <property type="match status" value="1"/>
</dbReference>
<dbReference type="InterPro" id="IPR029139">
    <property type="entry name" value="QueF_N"/>
</dbReference>
<feature type="active site" description="Thioimide intermediate" evidence="5">
    <location>
        <position position="178"/>
    </location>
</feature>
<name>A0ABX8WQN8_9GAMM</name>
<keyword evidence="3 5" id="KW-0521">NADP</keyword>
<evidence type="ECO:0000256" key="2">
    <source>
        <dbReference type="ARBA" id="ARBA00022785"/>
    </source>
</evidence>
<evidence type="ECO:0000259" key="6">
    <source>
        <dbReference type="Pfam" id="PF14819"/>
    </source>
</evidence>
<keyword evidence="1 5" id="KW-0963">Cytoplasm</keyword>
<feature type="binding site" evidence="5">
    <location>
        <begin position="85"/>
        <end position="86"/>
    </location>
    <ligand>
        <name>NADPH</name>
        <dbReference type="ChEBI" id="CHEBI:57783"/>
    </ligand>
</feature>
<keyword evidence="4 5" id="KW-0560">Oxidoreductase</keyword>
<dbReference type="Proteomes" id="UP000824755">
    <property type="component" value="Chromosome"/>
</dbReference>
<dbReference type="Gene3D" id="3.30.1130.10">
    <property type="match status" value="2"/>
</dbReference>